<dbReference type="InterPro" id="IPR002885">
    <property type="entry name" value="PPR_rpt"/>
</dbReference>
<feature type="compositionally biased region" description="Low complexity" evidence="2">
    <location>
        <begin position="247"/>
        <end position="256"/>
    </location>
</feature>
<dbReference type="InterPro" id="IPR011990">
    <property type="entry name" value="TPR-like_helical_dom_sf"/>
</dbReference>
<dbReference type="OrthoDB" id="10317842at2759"/>
<reference evidence="3 4" key="1">
    <citation type="journal article" date="2014" name="Mol. Plant">
        <title>Chromosome Scale Genome Assembly and Transcriptome Profiling of Nannochloropsis gaditana in Nitrogen Depletion.</title>
        <authorList>
            <person name="Corteggiani Carpinelli E."/>
            <person name="Telatin A."/>
            <person name="Vitulo N."/>
            <person name="Forcato C."/>
            <person name="D'Angelo M."/>
            <person name="Schiavon R."/>
            <person name="Vezzi A."/>
            <person name="Giacometti G.M."/>
            <person name="Morosinotto T."/>
            <person name="Valle G."/>
        </authorList>
    </citation>
    <scope>NUCLEOTIDE SEQUENCE [LARGE SCALE GENOMIC DNA]</scope>
    <source>
        <strain evidence="3 4">B-31</strain>
    </source>
</reference>
<feature type="region of interest" description="Disordered" evidence="2">
    <location>
        <begin position="157"/>
        <end position="178"/>
    </location>
</feature>
<dbReference type="Pfam" id="PF01535">
    <property type="entry name" value="PPR"/>
    <property type="match status" value="1"/>
</dbReference>
<protein>
    <submittedName>
        <fullName evidence="3">Pentatricopeptide repeat containing protein</fullName>
    </submittedName>
</protein>
<dbReference type="PANTHER" id="PTHR47447:SF17">
    <property type="entry name" value="OS12G0638900 PROTEIN"/>
    <property type="match status" value="1"/>
</dbReference>
<dbReference type="PANTHER" id="PTHR47447">
    <property type="entry name" value="OS03G0856100 PROTEIN"/>
    <property type="match status" value="1"/>
</dbReference>
<feature type="region of interest" description="Disordered" evidence="2">
    <location>
        <begin position="237"/>
        <end position="262"/>
    </location>
</feature>
<proteinExistence type="predicted"/>
<comment type="caution">
    <text evidence="3">The sequence shown here is derived from an EMBL/GenBank/DDBJ whole genome shotgun (WGS) entry which is preliminary data.</text>
</comment>
<sequence>MRIATIPSLHRHWWPVTSTVAFIARCSSSSIPAPAATPPGPLSTFTEPSHPQHNTEDEFQCQSSRWGEERRSFMVEIPGSKCRDTEANSSNYLIPSKREWQKIRESCSQSDFEQAFELLQRSKAGAREYNYVIYACLAARQLDFLEDVALEGVRQARTRRQGSRNDQNSLEDDTGCRTERSLPMGVRLDGLVHRLLLAHIRNGCFERAWRLYRRLAAPVSNTLSTEPWARDNAANTALSQRSQPNGLPLAGASSISPAPPPGSLSALLPPTLKTFSILLRACTRWRKGVEAKSLVSDADEYRVDLTRADFEQAISACGSAGDSRNVEWIMKKMTERGMPVSREAQQSLLNAHFIRGESRAGEALLESMTKAAGQASLRTQDYVSAGLFNKAFTAFDAVSVPVRKQEDYVAMLTAVSALKDAPRMVNVLEELERGLREGRAGLTVGPTEFGLACRIFRKAEGQELLEETRQEKGRVGARRRRMGAEEMRCLDVLARLGDRSGIPFLNKTYVEALIETGREEEARKRLDRWLAKRMERRGRHVVSYASQIGALGALGLWPVAHYLYDEMRFLAPHGSWEREIQSFRSLLGVYETEEKRAARCPGAARGKIVDALHGLALATYKEGIRRGHLNHWHPSREKVMDLHRYSLYLAVLAVEVVLMDMASESSHAENKMGPRNSHELAAHALSIPAQDLWVITGRGKHNSSRLINATSSRPNAHGPSYTAGPMHVDETDERQRNMETLSHMRLRDKLARALAMQHGLLTEIDLRRLRSDNNCGRLCIRKEAIQTWIKAHNK</sequence>
<organism evidence="3 4">
    <name type="scientific">Nannochloropsis gaditana</name>
    <dbReference type="NCBI Taxonomy" id="72520"/>
    <lineage>
        <taxon>Eukaryota</taxon>
        <taxon>Sar</taxon>
        <taxon>Stramenopiles</taxon>
        <taxon>Ochrophyta</taxon>
        <taxon>Eustigmatophyceae</taxon>
        <taxon>Eustigmatales</taxon>
        <taxon>Monodopsidaceae</taxon>
        <taxon>Nannochloropsis</taxon>
    </lineage>
</organism>
<dbReference type="AlphaFoldDB" id="W7TWG5"/>
<accession>W7TWG5</accession>
<keyword evidence="1" id="KW-0677">Repeat</keyword>
<gene>
    <name evidence="3" type="ORF">Naga_100086g25</name>
</gene>
<feature type="region of interest" description="Disordered" evidence="2">
    <location>
        <begin position="707"/>
        <end position="727"/>
    </location>
</feature>
<dbReference type="Proteomes" id="UP000019335">
    <property type="component" value="Chromosome 12"/>
</dbReference>
<keyword evidence="4" id="KW-1185">Reference proteome</keyword>
<dbReference type="Gene3D" id="1.25.40.10">
    <property type="entry name" value="Tetratricopeptide repeat domain"/>
    <property type="match status" value="1"/>
</dbReference>
<evidence type="ECO:0000256" key="2">
    <source>
        <dbReference type="SAM" id="MobiDB-lite"/>
    </source>
</evidence>
<dbReference type="EMBL" id="AZIL01001067">
    <property type="protein sequence ID" value="EWM24951.1"/>
    <property type="molecule type" value="Genomic_DNA"/>
</dbReference>
<feature type="region of interest" description="Disordered" evidence="2">
    <location>
        <begin position="33"/>
        <end position="56"/>
    </location>
</feature>
<evidence type="ECO:0000313" key="4">
    <source>
        <dbReference type="Proteomes" id="UP000019335"/>
    </source>
</evidence>
<name>W7TWG5_9STRA</name>
<evidence type="ECO:0000313" key="3">
    <source>
        <dbReference type="EMBL" id="EWM24951.1"/>
    </source>
</evidence>
<evidence type="ECO:0000256" key="1">
    <source>
        <dbReference type="ARBA" id="ARBA00022737"/>
    </source>
</evidence>